<keyword evidence="3" id="KW-1185">Reference proteome</keyword>
<reference evidence="2" key="1">
    <citation type="submission" date="2022-11" db="EMBL/GenBank/DDBJ databases">
        <authorList>
            <person name="Morgan W.R."/>
            <person name="Tartar A."/>
        </authorList>
    </citation>
    <scope>NUCLEOTIDE SEQUENCE</scope>
    <source>
        <strain evidence="2">ARSEF 373</strain>
    </source>
</reference>
<feature type="transmembrane region" description="Helical" evidence="1">
    <location>
        <begin position="109"/>
        <end position="131"/>
    </location>
</feature>
<proteinExistence type="predicted"/>
<reference evidence="2" key="2">
    <citation type="journal article" date="2023" name="Microbiol Resour">
        <title>Decontamination and Annotation of the Draft Genome Sequence of the Oomycete Lagenidium giganteum ARSEF 373.</title>
        <authorList>
            <person name="Morgan W.R."/>
            <person name="Tartar A."/>
        </authorList>
    </citation>
    <scope>NUCLEOTIDE SEQUENCE</scope>
    <source>
        <strain evidence="2">ARSEF 373</strain>
    </source>
</reference>
<dbReference type="InterPro" id="IPR028945">
    <property type="entry name" value="Get1"/>
</dbReference>
<sequence>MSLTQIELVRCGDVVIIAVIVLLVDICMNLWNKRGTHLTAEEIAVLKQYNEQVRIVNKLNSVETFVEQSKAIRRMNALKKEMQELAVQRMQNTAPTAFQKRFDQMRTPVLMAFMMFYYWNDPLVVISQGTMMPFERFLAFPGFPLGAISAVGWASVCRRAASKMLS</sequence>
<dbReference type="Pfam" id="PF04420">
    <property type="entry name" value="CHD5"/>
    <property type="match status" value="1"/>
</dbReference>
<keyword evidence="1" id="KW-1133">Transmembrane helix</keyword>
<dbReference type="AlphaFoldDB" id="A0AAV2Z6U2"/>
<dbReference type="Proteomes" id="UP001146120">
    <property type="component" value="Unassembled WGS sequence"/>
</dbReference>
<feature type="transmembrane region" description="Helical" evidence="1">
    <location>
        <begin position="12"/>
        <end position="31"/>
    </location>
</feature>
<accession>A0AAV2Z6U2</accession>
<organism evidence="2 3">
    <name type="scientific">Lagenidium giganteum</name>
    <dbReference type="NCBI Taxonomy" id="4803"/>
    <lineage>
        <taxon>Eukaryota</taxon>
        <taxon>Sar</taxon>
        <taxon>Stramenopiles</taxon>
        <taxon>Oomycota</taxon>
        <taxon>Peronosporomycetes</taxon>
        <taxon>Pythiales</taxon>
        <taxon>Pythiaceae</taxon>
    </lineage>
</organism>
<evidence type="ECO:0000313" key="2">
    <source>
        <dbReference type="EMBL" id="DBA02026.1"/>
    </source>
</evidence>
<evidence type="ECO:0000256" key="1">
    <source>
        <dbReference type="SAM" id="Phobius"/>
    </source>
</evidence>
<comment type="caution">
    <text evidence="2">The sequence shown here is derived from an EMBL/GenBank/DDBJ whole genome shotgun (WGS) entry which is preliminary data.</text>
</comment>
<gene>
    <name evidence="2" type="ORF">N0F65_000273</name>
</gene>
<name>A0AAV2Z6U2_9STRA</name>
<dbReference type="GO" id="GO:0071816">
    <property type="term" value="P:tail-anchored membrane protein insertion into ER membrane"/>
    <property type="evidence" value="ECO:0007669"/>
    <property type="project" value="InterPro"/>
</dbReference>
<dbReference type="EMBL" id="DAKRPA010000037">
    <property type="protein sequence ID" value="DBA02026.1"/>
    <property type="molecule type" value="Genomic_DNA"/>
</dbReference>
<keyword evidence="1" id="KW-0472">Membrane</keyword>
<evidence type="ECO:0008006" key="4">
    <source>
        <dbReference type="Google" id="ProtNLM"/>
    </source>
</evidence>
<protein>
    <recommendedName>
        <fullName evidence="4">Tryptophan-rich basic protein</fullName>
    </recommendedName>
</protein>
<feature type="transmembrane region" description="Helical" evidence="1">
    <location>
        <begin position="137"/>
        <end position="156"/>
    </location>
</feature>
<keyword evidence="1" id="KW-0812">Transmembrane</keyword>
<evidence type="ECO:0000313" key="3">
    <source>
        <dbReference type="Proteomes" id="UP001146120"/>
    </source>
</evidence>